<evidence type="ECO:0000313" key="2">
    <source>
        <dbReference type="EMBL" id="KAH3778732.1"/>
    </source>
</evidence>
<sequence>MLAVDRRHPSQDCIRYDKAISHMETQGKMKRGRPGNTWRRDLDADAKQMGQT</sequence>
<proteinExistence type="predicted"/>
<feature type="region of interest" description="Disordered" evidence="1">
    <location>
        <begin position="24"/>
        <end position="52"/>
    </location>
</feature>
<evidence type="ECO:0000256" key="1">
    <source>
        <dbReference type="SAM" id="MobiDB-lite"/>
    </source>
</evidence>
<dbReference type="AlphaFoldDB" id="A0A9D4IN20"/>
<gene>
    <name evidence="2" type="ORF">DPMN_180202</name>
</gene>
<protein>
    <submittedName>
        <fullName evidence="2">Uncharacterized protein</fullName>
    </submittedName>
</protein>
<evidence type="ECO:0000313" key="3">
    <source>
        <dbReference type="Proteomes" id="UP000828390"/>
    </source>
</evidence>
<accession>A0A9D4IN20</accession>
<name>A0A9D4IN20_DREPO</name>
<reference evidence="2" key="2">
    <citation type="submission" date="2020-11" db="EMBL/GenBank/DDBJ databases">
        <authorList>
            <person name="McCartney M.A."/>
            <person name="Auch B."/>
            <person name="Kono T."/>
            <person name="Mallez S."/>
            <person name="Becker A."/>
            <person name="Gohl D.M."/>
            <person name="Silverstein K.A.T."/>
            <person name="Koren S."/>
            <person name="Bechman K.B."/>
            <person name="Herman A."/>
            <person name="Abrahante J.E."/>
            <person name="Garbe J."/>
        </authorList>
    </citation>
    <scope>NUCLEOTIDE SEQUENCE</scope>
    <source>
        <strain evidence="2">Duluth1</strain>
        <tissue evidence="2">Whole animal</tissue>
    </source>
</reference>
<comment type="caution">
    <text evidence="2">The sequence shown here is derived from an EMBL/GenBank/DDBJ whole genome shotgun (WGS) entry which is preliminary data.</text>
</comment>
<dbReference type="Proteomes" id="UP000828390">
    <property type="component" value="Unassembled WGS sequence"/>
</dbReference>
<dbReference type="EMBL" id="JAIWYP010000009">
    <property type="protein sequence ID" value="KAH3778732.1"/>
    <property type="molecule type" value="Genomic_DNA"/>
</dbReference>
<keyword evidence="3" id="KW-1185">Reference proteome</keyword>
<organism evidence="2 3">
    <name type="scientific">Dreissena polymorpha</name>
    <name type="common">Zebra mussel</name>
    <name type="synonym">Mytilus polymorpha</name>
    <dbReference type="NCBI Taxonomy" id="45954"/>
    <lineage>
        <taxon>Eukaryota</taxon>
        <taxon>Metazoa</taxon>
        <taxon>Spiralia</taxon>
        <taxon>Lophotrochozoa</taxon>
        <taxon>Mollusca</taxon>
        <taxon>Bivalvia</taxon>
        <taxon>Autobranchia</taxon>
        <taxon>Heteroconchia</taxon>
        <taxon>Euheterodonta</taxon>
        <taxon>Imparidentia</taxon>
        <taxon>Neoheterodontei</taxon>
        <taxon>Myida</taxon>
        <taxon>Dreissenoidea</taxon>
        <taxon>Dreissenidae</taxon>
        <taxon>Dreissena</taxon>
    </lineage>
</organism>
<reference evidence="2" key="1">
    <citation type="journal article" date="2019" name="bioRxiv">
        <title>The Genome of the Zebra Mussel, Dreissena polymorpha: A Resource for Invasive Species Research.</title>
        <authorList>
            <person name="McCartney M.A."/>
            <person name="Auch B."/>
            <person name="Kono T."/>
            <person name="Mallez S."/>
            <person name="Zhang Y."/>
            <person name="Obille A."/>
            <person name="Becker A."/>
            <person name="Abrahante J.E."/>
            <person name="Garbe J."/>
            <person name="Badalamenti J.P."/>
            <person name="Herman A."/>
            <person name="Mangelson H."/>
            <person name="Liachko I."/>
            <person name="Sullivan S."/>
            <person name="Sone E.D."/>
            <person name="Koren S."/>
            <person name="Silverstein K.A.T."/>
            <person name="Beckman K.B."/>
            <person name="Gohl D.M."/>
        </authorList>
    </citation>
    <scope>NUCLEOTIDE SEQUENCE</scope>
    <source>
        <strain evidence="2">Duluth1</strain>
        <tissue evidence="2">Whole animal</tissue>
    </source>
</reference>